<accession>F2RER7</accession>
<dbReference type="RefSeq" id="WP_015037497.1">
    <property type="nucleotide sequence ID" value="NC_018750.1"/>
</dbReference>
<evidence type="ECO:0000256" key="4">
    <source>
        <dbReference type="PROSITE-ProRule" id="PRU01091"/>
    </source>
</evidence>
<gene>
    <name evidence="7" type="ordered locus">SVEN_6316</name>
</gene>
<dbReference type="GO" id="GO:0003677">
    <property type="term" value="F:DNA binding"/>
    <property type="evidence" value="ECO:0007669"/>
    <property type="project" value="UniProtKB-UniRule"/>
</dbReference>
<dbReference type="Pfam" id="PF00486">
    <property type="entry name" value="Trans_reg_C"/>
    <property type="match status" value="1"/>
</dbReference>
<dbReference type="PATRIC" id="fig|953739.5.peg.1521"/>
<dbReference type="InterPro" id="IPR005158">
    <property type="entry name" value="BTAD"/>
</dbReference>
<dbReference type="InterPro" id="IPR027417">
    <property type="entry name" value="P-loop_NTPase"/>
</dbReference>
<dbReference type="EMBL" id="FR845719">
    <property type="protein sequence ID" value="CCA59602.1"/>
    <property type="molecule type" value="Genomic_DNA"/>
</dbReference>
<dbReference type="KEGG" id="sve:SVEN_6316"/>
<dbReference type="AlphaFoldDB" id="F2RER7"/>
<dbReference type="eggNOG" id="COG3903">
    <property type="taxonomic scope" value="Bacteria"/>
</dbReference>
<dbReference type="GeneID" id="93985187"/>
<dbReference type="InterPro" id="IPR016032">
    <property type="entry name" value="Sig_transdc_resp-reg_C-effctor"/>
</dbReference>
<name>F2RER7_STRVP</name>
<keyword evidence="8" id="KW-1185">Reference proteome</keyword>
<dbReference type="Gene3D" id="1.10.10.10">
    <property type="entry name" value="Winged helix-like DNA-binding domain superfamily/Winged helix DNA-binding domain"/>
    <property type="match status" value="1"/>
</dbReference>
<dbReference type="GO" id="GO:0016887">
    <property type="term" value="F:ATP hydrolysis activity"/>
    <property type="evidence" value="ECO:0007669"/>
    <property type="project" value="InterPro"/>
</dbReference>
<dbReference type="SUPFAM" id="SSF46894">
    <property type="entry name" value="C-terminal effector domain of the bipartite response regulators"/>
    <property type="match status" value="1"/>
</dbReference>
<dbReference type="GO" id="GO:0000160">
    <property type="term" value="P:phosphorelay signal transduction system"/>
    <property type="evidence" value="ECO:0007669"/>
    <property type="project" value="UniProtKB-KW"/>
</dbReference>
<feature type="region of interest" description="Disordered" evidence="5">
    <location>
        <begin position="563"/>
        <end position="596"/>
    </location>
</feature>
<dbReference type="InterPro" id="IPR001867">
    <property type="entry name" value="OmpR/PhoB-type_DNA-bd"/>
</dbReference>
<dbReference type="PANTHER" id="PTHR47691:SF3">
    <property type="entry name" value="HTH-TYPE TRANSCRIPTIONAL REGULATOR RV0890C-RELATED"/>
    <property type="match status" value="1"/>
</dbReference>
<dbReference type="PANTHER" id="PTHR47691">
    <property type="entry name" value="REGULATOR-RELATED"/>
    <property type="match status" value="1"/>
</dbReference>
<feature type="DNA-binding region" description="OmpR/PhoB-type" evidence="4">
    <location>
        <begin position="1"/>
        <end position="89"/>
    </location>
</feature>
<proteinExistence type="inferred from homology"/>
<evidence type="ECO:0000259" key="6">
    <source>
        <dbReference type="PROSITE" id="PS51755"/>
    </source>
</evidence>
<evidence type="ECO:0000256" key="2">
    <source>
        <dbReference type="ARBA" id="ARBA00023012"/>
    </source>
</evidence>
<dbReference type="InterPro" id="IPR049945">
    <property type="entry name" value="AAA_22"/>
</dbReference>
<reference evidence="7 8" key="1">
    <citation type="journal article" date="2011" name="BMC Genomics">
        <title>Genome-wide analysis of the role of GlnR in Streptomyces venezuelae provides new insights into global nitrogen regulation in actinomycetes.</title>
        <authorList>
            <person name="Pullan S.T."/>
            <person name="Bibb M.J."/>
            <person name="Merrick M."/>
        </authorList>
    </citation>
    <scope>NUCLEOTIDE SEQUENCE [LARGE SCALE GENOMIC DNA]</scope>
    <source>
        <strain evidence="7">ATCC 10712</strain>
    </source>
</reference>
<dbReference type="Gene3D" id="1.25.40.10">
    <property type="entry name" value="Tetratricopeptide repeat domain"/>
    <property type="match status" value="2"/>
</dbReference>
<evidence type="ECO:0000256" key="3">
    <source>
        <dbReference type="ARBA" id="ARBA00023125"/>
    </source>
</evidence>
<dbReference type="SMART" id="SM00862">
    <property type="entry name" value="Trans_reg_C"/>
    <property type="match status" value="1"/>
</dbReference>
<dbReference type="PROSITE" id="PS51755">
    <property type="entry name" value="OMPR_PHOB"/>
    <property type="match status" value="1"/>
</dbReference>
<evidence type="ECO:0000313" key="7">
    <source>
        <dbReference type="EMBL" id="CCA59602.1"/>
    </source>
</evidence>
<evidence type="ECO:0000256" key="5">
    <source>
        <dbReference type="SAM" id="MobiDB-lite"/>
    </source>
</evidence>
<dbReference type="SUPFAM" id="SSF48452">
    <property type="entry name" value="TPR-like"/>
    <property type="match status" value="2"/>
</dbReference>
<evidence type="ECO:0000256" key="1">
    <source>
        <dbReference type="ARBA" id="ARBA00005820"/>
    </source>
</evidence>
<organism evidence="7 8">
    <name type="scientific">Streptomyces venezuelae (strain ATCC 10712 / CBS 650.69 / DSM 40230 / JCM 4526 / NBRC 13096 / PD 04745)</name>
    <dbReference type="NCBI Taxonomy" id="953739"/>
    <lineage>
        <taxon>Bacteria</taxon>
        <taxon>Bacillati</taxon>
        <taxon>Actinomycetota</taxon>
        <taxon>Actinomycetes</taxon>
        <taxon>Kitasatosporales</taxon>
        <taxon>Streptomycetaceae</taxon>
        <taxon>Streptomyces</taxon>
    </lineage>
</organism>
<evidence type="ECO:0000313" key="8">
    <source>
        <dbReference type="Proteomes" id="UP000006854"/>
    </source>
</evidence>
<dbReference type="Pfam" id="PF13424">
    <property type="entry name" value="TPR_12"/>
    <property type="match status" value="1"/>
</dbReference>
<keyword evidence="2" id="KW-0902">Two-component regulatory system</keyword>
<dbReference type="Proteomes" id="UP000006854">
    <property type="component" value="Chromosome"/>
</dbReference>
<dbReference type="CDD" id="cd15831">
    <property type="entry name" value="BTAD"/>
    <property type="match status" value="1"/>
</dbReference>
<dbReference type="SUPFAM" id="SSF52540">
    <property type="entry name" value="P-loop containing nucleoside triphosphate hydrolases"/>
    <property type="match status" value="1"/>
</dbReference>
<dbReference type="PRINTS" id="PR00364">
    <property type="entry name" value="DISEASERSIST"/>
</dbReference>
<dbReference type="InterPro" id="IPR036388">
    <property type="entry name" value="WH-like_DNA-bd_sf"/>
</dbReference>
<keyword evidence="3 4" id="KW-0238">DNA-binding</keyword>
<dbReference type="STRING" id="953739.SVEN_6316"/>
<dbReference type="Pfam" id="PF03704">
    <property type="entry name" value="BTAD"/>
    <property type="match status" value="1"/>
</dbReference>
<dbReference type="InterPro" id="IPR011990">
    <property type="entry name" value="TPR-like_helical_dom_sf"/>
</dbReference>
<sequence length="1012" mass="106002">MLFGILGETRAWYDDGTEVPLGGPARRSLLALLLVRPGAVVPADRLADAADPDGAVSPHAVQSQISRLRKALGSGAVIEQAGAGYRILVAPDDVDAGRFERLAEEGRAALRAGNPAGALAPLREALALWRGPALDGLADGETAGPAAVRLEEHRLGALEDRIEAECRLGDPRAVIPELRELVGRHPLRERPAGLLMRALAADGGQAAALMVYEETRRRLADELGADPSAELSELHRELLSAHSAPAPAAPPAQLTSFVGRGDEVTEVAGLLRAARLVTLIGPGGVGKTRLAIEVSGRHEAAAGDVCFVELAPLRDGAALPQALLSALGLRENGLGIGAGARSPADRLAAALSDRTLLLVLDNCEHVVEEAAALVARLLAVCPRLRVLTTSREPLGITGENLWQVRPLDGAAAVRLFTDRARAARRGFTADQRVVGRICAALDNLPLAIELAAARVRTLDVADLAARLHDRLGVGARGSRTADERHRTLRAVVAWSWDLLSAQERRAARRFTVFAGGATAGAAPRVCATDDETLESLVDKSLLEVAGGRYRMLATIAAYASERLDAPEDESTPAEPAPGERASGEATAGITADRASREGVCTADASAARALTERDVVERAHGQWLLELLRTADPHLRRAEQLEWLPVLAAEHGNLLAAVRRTVDAPDTAAGLRLLAAASTYLWIRGASASVAPSAIALLDQLDGEPPPGLGEEYVLCVLLAASGTAGRPVWQRHRTSAEKALAAAWADGRTGRHPVALLLWMLRSAGEADPRSAFALVSSLHDSPEPWARATARYVSGFGPLGEGDTDRAERAFGTAAEDFRALGDRWGTALALDALAGLAAGRGDLARATALTDEALALTERIGALEDSADLLVNRGDQHIGRDPGSARADYDRAAALARRAGSSTGLAAALRGLGDTALLAGDPAGAERLYTEALERADPHWIRSVGTRVRTLAGLGRIAEARGDSGTARTRYREAGGSAAVMGPDTPGALRLLGLPEDVVASIAEAGEER</sequence>
<protein>
    <submittedName>
        <fullName evidence="7">Multi-domain regulatory protein</fullName>
    </submittedName>
</protein>
<dbReference type="Pfam" id="PF13401">
    <property type="entry name" value="AAA_22"/>
    <property type="match status" value="1"/>
</dbReference>
<dbReference type="HOGENOM" id="CLU_004665_1_3_11"/>
<comment type="similarity">
    <text evidence="1">Belongs to the AfsR/DnrI/RedD regulatory family.</text>
</comment>
<dbReference type="SMART" id="SM01043">
    <property type="entry name" value="BTAD"/>
    <property type="match status" value="1"/>
</dbReference>
<feature type="domain" description="OmpR/PhoB-type" evidence="6">
    <location>
        <begin position="1"/>
        <end position="89"/>
    </location>
</feature>
<dbReference type="GO" id="GO:0006355">
    <property type="term" value="P:regulation of DNA-templated transcription"/>
    <property type="evidence" value="ECO:0007669"/>
    <property type="project" value="InterPro"/>
</dbReference>
<dbReference type="eggNOG" id="COG3629">
    <property type="taxonomic scope" value="Bacteria"/>
</dbReference>